<feature type="chain" id="PRO_5015965632" description="FlgO domain-containing protein" evidence="1">
    <location>
        <begin position="24"/>
        <end position="188"/>
    </location>
</feature>
<dbReference type="InterPro" id="IPR014549">
    <property type="entry name" value="FlgO"/>
</dbReference>
<proteinExistence type="predicted"/>
<accession>A0A2U8GVE1</accession>
<dbReference type="KEGG" id="acom:CEW83_02070"/>
<evidence type="ECO:0000313" key="3">
    <source>
        <dbReference type="EMBL" id="AWI77438.1"/>
    </source>
</evidence>
<protein>
    <recommendedName>
        <fullName evidence="2">FlgO domain-containing protein</fullName>
    </recommendedName>
</protein>
<sequence length="188" mass="20251">MALRTILKAACVAALSLAIAGCATETSVARKAATYEEAANNPFVPANYRAAEALLGQLQGKLSPDQPMIIATVVSIDALERSSTLGRLVSEHVSARFSQGGHKMVEMKFRNNVYMVRDQGEMMLTREIRDIAKSHDAQAVIVGTYGESSDFIFVNLKVIDPGTNVALAVHDYALPVDANTKAMLRAAR</sequence>
<dbReference type="InterPro" id="IPR041215">
    <property type="entry name" value="FlgO_dom"/>
</dbReference>
<evidence type="ECO:0000313" key="4">
    <source>
        <dbReference type="Proteomes" id="UP000244930"/>
    </source>
</evidence>
<evidence type="ECO:0000259" key="2">
    <source>
        <dbReference type="Pfam" id="PF17680"/>
    </source>
</evidence>
<dbReference type="PROSITE" id="PS51257">
    <property type="entry name" value="PROKAR_LIPOPROTEIN"/>
    <property type="match status" value="1"/>
</dbReference>
<keyword evidence="1" id="KW-0732">Signal</keyword>
<dbReference type="Pfam" id="PF17680">
    <property type="entry name" value="FlgO"/>
    <property type="match status" value="1"/>
</dbReference>
<dbReference type="Proteomes" id="UP000244930">
    <property type="component" value="Chromosome"/>
</dbReference>
<gene>
    <name evidence="3" type="ORF">CEW83_02070</name>
</gene>
<dbReference type="EMBL" id="CP022187">
    <property type="protein sequence ID" value="AWI77438.1"/>
    <property type="molecule type" value="Genomic_DNA"/>
</dbReference>
<keyword evidence="4" id="KW-1185">Reference proteome</keyword>
<dbReference type="PIRSF" id="PIRSF028688">
    <property type="entry name" value="UCP_imp_028688"/>
    <property type="match status" value="1"/>
</dbReference>
<feature type="signal peptide" evidence="1">
    <location>
        <begin position="1"/>
        <end position="23"/>
    </location>
</feature>
<name>A0A2U8GVE1_9RHOO</name>
<evidence type="ECO:0000256" key="1">
    <source>
        <dbReference type="SAM" id="SignalP"/>
    </source>
</evidence>
<dbReference type="AlphaFoldDB" id="A0A2U8GVE1"/>
<reference evidence="3 4" key="1">
    <citation type="submission" date="2017-06" db="EMBL/GenBank/DDBJ databases">
        <title>Azoarcus.</title>
        <authorList>
            <person name="Woo J.-H."/>
            <person name="Kim H.-S."/>
        </authorList>
    </citation>
    <scope>NUCLEOTIDE SEQUENCE [LARGE SCALE GENOMIC DNA]</scope>
    <source>
        <strain evidence="3 4">TSPY31</strain>
    </source>
</reference>
<feature type="domain" description="FlgO" evidence="2">
    <location>
        <begin position="48"/>
        <end position="178"/>
    </location>
</feature>
<organism evidence="3 4">
    <name type="scientific">Parazoarcus communis</name>
    <dbReference type="NCBI Taxonomy" id="41977"/>
    <lineage>
        <taxon>Bacteria</taxon>
        <taxon>Pseudomonadati</taxon>
        <taxon>Pseudomonadota</taxon>
        <taxon>Betaproteobacteria</taxon>
        <taxon>Rhodocyclales</taxon>
        <taxon>Zoogloeaceae</taxon>
        <taxon>Parazoarcus</taxon>
    </lineage>
</organism>